<feature type="compositionally biased region" description="Low complexity" evidence="1">
    <location>
        <begin position="41"/>
        <end position="58"/>
    </location>
</feature>
<gene>
    <name evidence="2" type="ORF">HannXRQ_Chr02g0038511</name>
</gene>
<organism evidence="2 3">
    <name type="scientific">Helianthus annuus</name>
    <name type="common">Common sunflower</name>
    <dbReference type="NCBI Taxonomy" id="4232"/>
    <lineage>
        <taxon>Eukaryota</taxon>
        <taxon>Viridiplantae</taxon>
        <taxon>Streptophyta</taxon>
        <taxon>Embryophyta</taxon>
        <taxon>Tracheophyta</taxon>
        <taxon>Spermatophyta</taxon>
        <taxon>Magnoliopsida</taxon>
        <taxon>eudicotyledons</taxon>
        <taxon>Gunneridae</taxon>
        <taxon>Pentapetalae</taxon>
        <taxon>asterids</taxon>
        <taxon>campanulids</taxon>
        <taxon>Asterales</taxon>
        <taxon>Asteraceae</taxon>
        <taxon>Asteroideae</taxon>
        <taxon>Heliantheae alliance</taxon>
        <taxon>Heliantheae</taxon>
        <taxon>Helianthus</taxon>
    </lineage>
</organism>
<dbReference type="InParanoid" id="A0A251VDU6"/>
<proteinExistence type="predicted"/>
<reference evidence="3" key="1">
    <citation type="journal article" date="2017" name="Nature">
        <title>The sunflower genome provides insights into oil metabolism, flowering and Asterid evolution.</title>
        <authorList>
            <person name="Badouin H."/>
            <person name="Gouzy J."/>
            <person name="Grassa C.J."/>
            <person name="Murat F."/>
            <person name="Staton S.E."/>
            <person name="Cottret L."/>
            <person name="Lelandais-Briere C."/>
            <person name="Owens G.L."/>
            <person name="Carrere S."/>
            <person name="Mayjonade B."/>
            <person name="Legrand L."/>
            <person name="Gill N."/>
            <person name="Kane N.C."/>
            <person name="Bowers J.E."/>
            <person name="Hubner S."/>
            <person name="Bellec A."/>
            <person name="Berard A."/>
            <person name="Berges H."/>
            <person name="Blanchet N."/>
            <person name="Boniface M.C."/>
            <person name="Brunel D."/>
            <person name="Catrice O."/>
            <person name="Chaidir N."/>
            <person name="Claudel C."/>
            <person name="Donnadieu C."/>
            <person name="Faraut T."/>
            <person name="Fievet G."/>
            <person name="Helmstetter N."/>
            <person name="King M."/>
            <person name="Knapp S.J."/>
            <person name="Lai Z."/>
            <person name="Le Paslier M.C."/>
            <person name="Lippi Y."/>
            <person name="Lorenzon L."/>
            <person name="Mandel J.R."/>
            <person name="Marage G."/>
            <person name="Marchand G."/>
            <person name="Marquand E."/>
            <person name="Bret-Mestries E."/>
            <person name="Morien E."/>
            <person name="Nambeesan S."/>
            <person name="Nguyen T."/>
            <person name="Pegot-Espagnet P."/>
            <person name="Pouilly N."/>
            <person name="Raftis F."/>
            <person name="Sallet E."/>
            <person name="Schiex T."/>
            <person name="Thomas J."/>
            <person name="Vandecasteele C."/>
            <person name="Vares D."/>
            <person name="Vear F."/>
            <person name="Vautrin S."/>
            <person name="Crespi M."/>
            <person name="Mangin B."/>
            <person name="Burke J.M."/>
            <person name="Salse J."/>
            <person name="Munos S."/>
            <person name="Vincourt P."/>
            <person name="Rieseberg L.H."/>
            <person name="Langlade N.B."/>
        </authorList>
    </citation>
    <scope>NUCLEOTIDE SEQUENCE [LARGE SCALE GENOMIC DNA]</scope>
    <source>
        <strain evidence="3">cv. SF193</strain>
    </source>
</reference>
<dbReference type="AlphaFoldDB" id="A0A251VDU6"/>
<evidence type="ECO:0000256" key="1">
    <source>
        <dbReference type="SAM" id="MobiDB-lite"/>
    </source>
</evidence>
<dbReference type="EMBL" id="CM007891">
    <property type="protein sequence ID" value="OTG33788.1"/>
    <property type="molecule type" value="Genomic_DNA"/>
</dbReference>
<accession>A0A251VDU6</accession>
<protein>
    <submittedName>
        <fullName evidence="2">Uncharacterized protein</fullName>
    </submittedName>
</protein>
<name>A0A251VDU6_HELAN</name>
<feature type="region of interest" description="Disordered" evidence="1">
    <location>
        <begin position="35"/>
        <end position="64"/>
    </location>
</feature>
<keyword evidence="3" id="KW-1185">Reference proteome</keyword>
<sequence>MVVPSDSGRWWGSGTDNRFNKAGFGTGQTVRLRARSGQHLGSGQSRSTQSTGQSQSTSVNKSQRSNFWSTEVKWSTQTRLHFQNYGTVGIGEPVGIQVLSGVHFLEVLANCFRCAMKIPVQSRHALIISGCDRLPLCKKFSPILLFPAFSNTHTLTKGETLSTSTLRHLHISSSSLIPLLITLTNQTLKQDTTPSSLDFPCRRVMRRSRLPSPTTPINRRPPLQLTADHHCGGGARWCFR</sequence>
<evidence type="ECO:0000313" key="3">
    <source>
        <dbReference type="Proteomes" id="UP000215914"/>
    </source>
</evidence>
<evidence type="ECO:0000313" key="2">
    <source>
        <dbReference type="EMBL" id="OTG33788.1"/>
    </source>
</evidence>
<dbReference type="Proteomes" id="UP000215914">
    <property type="component" value="Chromosome 2"/>
</dbReference>